<sequence length="455" mass="45296">MTSGTQPPQADPGHPQASPSPRPSSPAGDQAPPSGGPVPQGENAWRPAPAAPGAAPAAGPNADQWWHPAAASDPWRDPGSHAVIQTRPAPLAPPVEPLPAPPSAPTRIGLGLVVVVSAVTALIAGTLGAAVGIWATRSDGDGGSITGADPQTERELTSVAGVVEQIMPSVVTVLTADGGNGSGFIVSDDGYIMTNHHVVVGGGSEPAENLQVLFSDGTVSTAEVIGSDADSDVAVLQIEGGDHPAMVLADSDKVAVGDPVLAVGAPLGLSSTVTEGIVSAIDRPVLTENNNGEVESVMAAIQTDAAINPGNSGGPLTDIGGQVIGINTAIASTAAEGEAGNIGIGFAIPINQAKRIADEIIATGSATHTVLGAELGESELGVGVTLSRIVPDSPADDAGLQDGDVLTSFDGNMVAENTELIALIRKLAPGTEVTVVYERDGEEHSAQVTLEAAAD</sequence>
<protein>
    <submittedName>
        <fullName evidence="7">Putative serine protease PepD</fullName>
    </submittedName>
</protein>
<dbReference type="Gene3D" id="2.30.42.10">
    <property type="match status" value="1"/>
</dbReference>
<keyword evidence="2 7" id="KW-0645">Protease</keyword>
<dbReference type="PANTHER" id="PTHR43343:SF3">
    <property type="entry name" value="PROTEASE DO-LIKE 8, CHLOROPLASTIC"/>
    <property type="match status" value="1"/>
</dbReference>
<gene>
    <name evidence="7" type="ORF">SAMN05216270_10338</name>
</gene>
<organism evidence="7 8">
    <name type="scientific">Glycomyces harbinensis</name>
    <dbReference type="NCBI Taxonomy" id="58114"/>
    <lineage>
        <taxon>Bacteria</taxon>
        <taxon>Bacillati</taxon>
        <taxon>Actinomycetota</taxon>
        <taxon>Actinomycetes</taxon>
        <taxon>Glycomycetales</taxon>
        <taxon>Glycomycetaceae</taxon>
        <taxon>Glycomyces</taxon>
    </lineage>
</organism>
<feature type="domain" description="PDZ" evidence="6">
    <location>
        <begin position="359"/>
        <end position="439"/>
    </location>
</feature>
<dbReference type="Pfam" id="PF13180">
    <property type="entry name" value="PDZ_2"/>
    <property type="match status" value="1"/>
</dbReference>
<evidence type="ECO:0000313" key="8">
    <source>
        <dbReference type="Proteomes" id="UP000198949"/>
    </source>
</evidence>
<evidence type="ECO:0000256" key="2">
    <source>
        <dbReference type="ARBA" id="ARBA00022670"/>
    </source>
</evidence>
<dbReference type="STRING" id="58114.SAMN05216270_10338"/>
<dbReference type="PANTHER" id="PTHR43343">
    <property type="entry name" value="PEPTIDASE S12"/>
    <property type="match status" value="1"/>
</dbReference>
<keyword evidence="5" id="KW-0812">Transmembrane</keyword>
<dbReference type="PROSITE" id="PS50106">
    <property type="entry name" value="PDZ"/>
    <property type="match status" value="1"/>
</dbReference>
<evidence type="ECO:0000256" key="4">
    <source>
        <dbReference type="SAM" id="MobiDB-lite"/>
    </source>
</evidence>
<dbReference type="InterPro" id="IPR001478">
    <property type="entry name" value="PDZ"/>
</dbReference>
<dbReference type="InterPro" id="IPR001940">
    <property type="entry name" value="Peptidase_S1C"/>
</dbReference>
<dbReference type="SUPFAM" id="SSF50494">
    <property type="entry name" value="Trypsin-like serine proteases"/>
    <property type="match status" value="1"/>
</dbReference>
<dbReference type="InterPro" id="IPR051201">
    <property type="entry name" value="Chloro_Bact_Ser_Proteases"/>
</dbReference>
<evidence type="ECO:0000313" key="7">
    <source>
        <dbReference type="EMBL" id="SDD29867.1"/>
    </source>
</evidence>
<keyword evidence="5" id="KW-0472">Membrane</keyword>
<dbReference type="Pfam" id="PF13365">
    <property type="entry name" value="Trypsin_2"/>
    <property type="match status" value="1"/>
</dbReference>
<dbReference type="GO" id="GO:0004252">
    <property type="term" value="F:serine-type endopeptidase activity"/>
    <property type="evidence" value="ECO:0007669"/>
    <property type="project" value="InterPro"/>
</dbReference>
<feature type="transmembrane region" description="Helical" evidence="5">
    <location>
        <begin position="108"/>
        <end position="135"/>
    </location>
</feature>
<comment type="similarity">
    <text evidence="1">Belongs to the peptidase S1C family.</text>
</comment>
<dbReference type="InterPro" id="IPR009003">
    <property type="entry name" value="Peptidase_S1_PA"/>
</dbReference>
<evidence type="ECO:0000256" key="1">
    <source>
        <dbReference type="ARBA" id="ARBA00010541"/>
    </source>
</evidence>
<dbReference type="SUPFAM" id="SSF50156">
    <property type="entry name" value="PDZ domain-like"/>
    <property type="match status" value="1"/>
</dbReference>
<evidence type="ECO:0000259" key="6">
    <source>
        <dbReference type="PROSITE" id="PS50106"/>
    </source>
</evidence>
<proteinExistence type="inferred from homology"/>
<dbReference type="AlphaFoldDB" id="A0A1G6TNA0"/>
<dbReference type="GO" id="GO:0006508">
    <property type="term" value="P:proteolysis"/>
    <property type="evidence" value="ECO:0007669"/>
    <property type="project" value="UniProtKB-KW"/>
</dbReference>
<evidence type="ECO:0000256" key="3">
    <source>
        <dbReference type="ARBA" id="ARBA00022801"/>
    </source>
</evidence>
<dbReference type="InterPro" id="IPR036034">
    <property type="entry name" value="PDZ_sf"/>
</dbReference>
<dbReference type="RefSeq" id="WP_091030397.1">
    <property type="nucleotide sequence ID" value="NZ_FNAD01000003.1"/>
</dbReference>
<dbReference type="PRINTS" id="PR00834">
    <property type="entry name" value="PROTEASES2C"/>
</dbReference>
<dbReference type="InterPro" id="IPR043504">
    <property type="entry name" value="Peptidase_S1_PA_chymotrypsin"/>
</dbReference>
<accession>A0A1G6TNA0</accession>
<feature type="region of interest" description="Disordered" evidence="4">
    <location>
        <begin position="1"/>
        <end position="96"/>
    </location>
</feature>
<dbReference type="OrthoDB" id="9758917at2"/>
<name>A0A1G6TNA0_9ACTN</name>
<keyword evidence="3" id="KW-0378">Hydrolase</keyword>
<keyword evidence="5" id="KW-1133">Transmembrane helix</keyword>
<dbReference type="EMBL" id="FNAD01000003">
    <property type="protein sequence ID" value="SDD29867.1"/>
    <property type="molecule type" value="Genomic_DNA"/>
</dbReference>
<keyword evidence="8" id="KW-1185">Reference proteome</keyword>
<dbReference type="Proteomes" id="UP000198949">
    <property type="component" value="Unassembled WGS sequence"/>
</dbReference>
<dbReference type="SUPFAM" id="SSF81995">
    <property type="entry name" value="beta-sandwich domain of Sec23/24"/>
    <property type="match status" value="1"/>
</dbReference>
<feature type="compositionally biased region" description="Low complexity" evidence="4">
    <location>
        <begin position="47"/>
        <end position="60"/>
    </location>
</feature>
<dbReference type="SMART" id="SM00228">
    <property type="entry name" value="PDZ"/>
    <property type="match status" value="1"/>
</dbReference>
<reference evidence="8" key="1">
    <citation type="submission" date="2016-10" db="EMBL/GenBank/DDBJ databases">
        <authorList>
            <person name="Varghese N."/>
            <person name="Submissions S."/>
        </authorList>
    </citation>
    <scope>NUCLEOTIDE SEQUENCE [LARGE SCALE GENOMIC DNA]</scope>
    <source>
        <strain evidence="8">CGMCC 4.3516</strain>
    </source>
</reference>
<evidence type="ECO:0000256" key="5">
    <source>
        <dbReference type="SAM" id="Phobius"/>
    </source>
</evidence>
<dbReference type="Gene3D" id="2.40.10.10">
    <property type="entry name" value="Trypsin-like serine proteases"/>
    <property type="match status" value="2"/>
</dbReference>